<dbReference type="Proteomes" id="UP000789366">
    <property type="component" value="Unassembled WGS sequence"/>
</dbReference>
<reference evidence="1" key="1">
    <citation type="submission" date="2021-06" db="EMBL/GenBank/DDBJ databases">
        <authorList>
            <person name="Kallberg Y."/>
            <person name="Tangrot J."/>
            <person name="Rosling A."/>
        </authorList>
    </citation>
    <scope>NUCLEOTIDE SEQUENCE</scope>
    <source>
        <strain evidence="1">28 12/20/2015</strain>
    </source>
</reference>
<evidence type="ECO:0000313" key="2">
    <source>
        <dbReference type="Proteomes" id="UP000789366"/>
    </source>
</evidence>
<protein>
    <submittedName>
        <fullName evidence="1">6091_t:CDS:1</fullName>
    </submittedName>
</protein>
<dbReference type="EMBL" id="CAJVPW010011208">
    <property type="protein sequence ID" value="CAG8623240.1"/>
    <property type="molecule type" value="Genomic_DNA"/>
</dbReference>
<organism evidence="1 2">
    <name type="scientific">Cetraspora pellucida</name>
    <dbReference type="NCBI Taxonomy" id="1433469"/>
    <lineage>
        <taxon>Eukaryota</taxon>
        <taxon>Fungi</taxon>
        <taxon>Fungi incertae sedis</taxon>
        <taxon>Mucoromycota</taxon>
        <taxon>Glomeromycotina</taxon>
        <taxon>Glomeromycetes</taxon>
        <taxon>Diversisporales</taxon>
        <taxon>Gigasporaceae</taxon>
        <taxon>Cetraspora</taxon>
    </lineage>
</organism>
<accession>A0ACA9MZB7</accession>
<feature type="non-terminal residue" evidence="1">
    <location>
        <position position="274"/>
    </location>
</feature>
<sequence>SQLEKEAEWNHFFEYQTLSTCISITSIGSEIFPTIDQKISKYLTPHILSAECIEMAQYLYYNAILVNLAAISSNNEVMLVLQIAGFHIRMITSHWYCNDKNKVNDQSNIIFVNEHAAQVQQNKVIQIFFQPLTMPPSSLARQATQLVVDCNDEEIAQWLRVFIDQKKRLSSNSNKDNLSTNRSDDDNNSNSFIVANLLTNKRKGPSSGVLVAVSAVILAVVAAGVLVAIAAVVLVVAAIVLVVAAVFLVVVAVVLVIVVAVMLVVVAVVVVLVN</sequence>
<name>A0ACA9MZB7_9GLOM</name>
<gene>
    <name evidence="1" type="ORF">SPELUC_LOCUS7945</name>
</gene>
<evidence type="ECO:0000313" key="1">
    <source>
        <dbReference type="EMBL" id="CAG8623240.1"/>
    </source>
</evidence>
<proteinExistence type="predicted"/>
<keyword evidence="2" id="KW-1185">Reference proteome</keyword>
<feature type="non-terminal residue" evidence="1">
    <location>
        <position position="1"/>
    </location>
</feature>
<comment type="caution">
    <text evidence="1">The sequence shown here is derived from an EMBL/GenBank/DDBJ whole genome shotgun (WGS) entry which is preliminary data.</text>
</comment>